<dbReference type="GO" id="GO:0080044">
    <property type="term" value="F:quercetin 7-O-glucosyltransferase activity"/>
    <property type="evidence" value="ECO:0007669"/>
    <property type="project" value="TreeGrafter"/>
</dbReference>
<dbReference type="FunFam" id="3.40.50.2000:FF:000056">
    <property type="entry name" value="Glycosyltransferase"/>
    <property type="match status" value="1"/>
</dbReference>
<name>A0AA39VGW6_ACESA</name>
<reference evidence="4" key="2">
    <citation type="submission" date="2023-06" db="EMBL/GenBank/DDBJ databases">
        <authorList>
            <person name="Swenson N.G."/>
            <person name="Wegrzyn J.L."/>
            <person name="Mcevoy S.L."/>
        </authorList>
    </citation>
    <scope>NUCLEOTIDE SEQUENCE</scope>
    <source>
        <strain evidence="4">NS2018</strain>
        <tissue evidence="4">Leaf</tissue>
    </source>
</reference>
<evidence type="ECO:0000256" key="2">
    <source>
        <dbReference type="ARBA" id="ARBA00022676"/>
    </source>
</evidence>
<evidence type="ECO:0000256" key="3">
    <source>
        <dbReference type="ARBA" id="ARBA00022679"/>
    </source>
</evidence>
<dbReference type="InterPro" id="IPR002213">
    <property type="entry name" value="UDP_glucos_trans"/>
</dbReference>
<dbReference type="SUPFAM" id="SSF53756">
    <property type="entry name" value="UDP-Glycosyltransferase/glycogen phosphorylase"/>
    <property type="match status" value="1"/>
</dbReference>
<keyword evidence="5" id="KW-1185">Reference proteome</keyword>
<accession>A0AA39VGW6</accession>
<dbReference type="GO" id="GO:0080043">
    <property type="term" value="F:quercetin 3-O-glucosyltransferase activity"/>
    <property type="evidence" value="ECO:0007669"/>
    <property type="project" value="TreeGrafter"/>
</dbReference>
<dbReference type="Proteomes" id="UP001168877">
    <property type="component" value="Unassembled WGS sequence"/>
</dbReference>
<evidence type="ECO:0000313" key="5">
    <source>
        <dbReference type="Proteomes" id="UP001168877"/>
    </source>
</evidence>
<protein>
    <submittedName>
        <fullName evidence="4">Uncharacterized protein</fullName>
    </submittedName>
</protein>
<keyword evidence="2" id="KW-0328">Glycosyltransferase</keyword>
<keyword evidence="3" id="KW-0808">Transferase</keyword>
<dbReference type="CDD" id="cd03784">
    <property type="entry name" value="GT1_Gtf-like"/>
    <property type="match status" value="1"/>
</dbReference>
<proteinExistence type="inferred from homology"/>
<organism evidence="4 5">
    <name type="scientific">Acer saccharum</name>
    <name type="common">Sugar maple</name>
    <dbReference type="NCBI Taxonomy" id="4024"/>
    <lineage>
        <taxon>Eukaryota</taxon>
        <taxon>Viridiplantae</taxon>
        <taxon>Streptophyta</taxon>
        <taxon>Embryophyta</taxon>
        <taxon>Tracheophyta</taxon>
        <taxon>Spermatophyta</taxon>
        <taxon>Magnoliopsida</taxon>
        <taxon>eudicotyledons</taxon>
        <taxon>Gunneridae</taxon>
        <taxon>Pentapetalae</taxon>
        <taxon>rosids</taxon>
        <taxon>malvids</taxon>
        <taxon>Sapindales</taxon>
        <taxon>Sapindaceae</taxon>
        <taxon>Hippocastanoideae</taxon>
        <taxon>Acereae</taxon>
        <taxon>Acer</taxon>
    </lineage>
</organism>
<dbReference type="Gene3D" id="3.40.50.2000">
    <property type="entry name" value="Glycogen Phosphorylase B"/>
    <property type="match status" value="1"/>
</dbReference>
<evidence type="ECO:0000313" key="4">
    <source>
        <dbReference type="EMBL" id="KAK0579672.1"/>
    </source>
</evidence>
<dbReference type="PANTHER" id="PTHR11926:SF774">
    <property type="entry name" value="UDP-GLYCOSYLTRANSFERASE 85A1-RELATED"/>
    <property type="match status" value="1"/>
</dbReference>
<dbReference type="PANTHER" id="PTHR11926">
    <property type="entry name" value="GLUCOSYL/GLUCURONOSYL TRANSFERASES"/>
    <property type="match status" value="1"/>
</dbReference>
<reference evidence="4" key="1">
    <citation type="journal article" date="2022" name="Plant J.">
        <title>Strategies of tolerance reflected in two North American maple genomes.</title>
        <authorList>
            <person name="McEvoy S.L."/>
            <person name="Sezen U.U."/>
            <person name="Trouern-Trend A."/>
            <person name="McMahon S.M."/>
            <person name="Schaberg P.G."/>
            <person name="Yang J."/>
            <person name="Wegrzyn J.L."/>
            <person name="Swenson N.G."/>
        </authorList>
    </citation>
    <scope>NUCLEOTIDE SEQUENCE</scope>
    <source>
        <strain evidence="4">NS2018</strain>
    </source>
</reference>
<dbReference type="EMBL" id="JAUESC010000385">
    <property type="protein sequence ID" value="KAK0579672.1"/>
    <property type="molecule type" value="Genomic_DNA"/>
</dbReference>
<dbReference type="AlphaFoldDB" id="A0AA39VGW6"/>
<sequence length="176" mass="19951">MTLQQMVEIAWGLANSEQNFLWIIRHDFVFKGQSSMLPSGFVEATKERGFLASWCPQEQVLNHPSVGGFLNHSGWNSTLESVCGGVPMVCWPFCAEQQTNCRFACTDQWGIGMEIDNDVKREEVEKLVRELMQGEKGEKLRSKAMEWKKKAEEATDGLNGSSYLNFNKLVEEVLLP</sequence>
<comment type="caution">
    <text evidence="4">The sequence shown here is derived from an EMBL/GenBank/DDBJ whole genome shotgun (WGS) entry which is preliminary data.</text>
</comment>
<dbReference type="Pfam" id="PF00201">
    <property type="entry name" value="UDPGT"/>
    <property type="match status" value="1"/>
</dbReference>
<comment type="similarity">
    <text evidence="1">Belongs to the UDP-glycosyltransferase family.</text>
</comment>
<evidence type="ECO:0000256" key="1">
    <source>
        <dbReference type="ARBA" id="ARBA00009995"/>
    </source>
</evidence>
<gene>
    <name evidence="4" type="ORF">LWI29_029633</name>
</gene>